<feature type="transmembrane region" description="Helical" evidence="6">
    <location>
        <begin position="119"/>
        <end position="139"/>
    </location>
</feature>
<dbReference type="PANTHER" id="PTHR38459">
    <property type="entry name" value="PROPHAGE BACTOPRENOL-LINKED GLUCOSE TRANSLOCASE HOMOLOG"/>
    <property type="match status" value="1"/>
</dbReference>
<keyword evidence="4 6" id="KW-1133">Transmembrane helix</keyword>
<keyword evidence="3 6" id="KW-0812">Transmembrane</keyword>
<name>A0AAW6PB27_9PSED</name>
<protein>
    <submittedName>
        <fullName evidence="8">GtrA family protein</fullName>
    </submittedName>
</protein>
<feature type="transmembrane region" description="Helical" evidence="6">
    <location>
        <begin position="48"/>
        <end position="73"/>
    </location>
</feature>
<evidence type="ECO:0000256" key="1">
    <source>
        <dbReference type="ARBA" id="ARBA00004141"/>
    </source>
</evidence>
<reference evidence="8" key="1">
    <citation type="submission" date="2023-03" db="EMBL/GenBank/DDBJ databases">
        <title>Draft assemblies of triclosan tolerant bacteria isolated from returned activated sludge.</title>
        <authorList>
            <person name="Van Hamelsveld S."/>
        </authorList>
    </citation>
    <scope>NUCLEOTIDE SEQUENCE</scope>
    <source>
        <strain evidence="8">GW210015_S63</strain>
    </source>
</reference>
<evidence type="ECO:0000313" key="9">
    <source>
        <dbReference type="Proteomes" id="UP001220662"/>
    </source>
</evidence>
<dbReference type="EMBL" id="JARJLR010000401">
    <property type="protein sequence ID" value="MDF3844738.1"/>
    <property type="molecule type" value="Genomic_DNA"/>
</dbReference>
<evidence type="ECO:0000256" key="3">
    <source>
        <dbReference type="ARBA" id="ARBA00022692"/>
    </source>
</evidence>
<accession>A0AAW6PB27</accession>
<comment type="similarity">
    <text evidence="2">Belongs to the GtrA family.</text>
</comment>
<evidence type="ECO:0000256" key="5">
    <source>
        <dbReference type="ARBA" id="ARBA00023136"/>
    </source>
</evidence>
<evidence type="ECO:0000256" key="6">
    <source>
        <dbReference type="SAM" id="Phobius"/>
    </source>
</evidence>
<dbReference type="InterPro" id="IPR007267">
    <property type="entry name" value="GtrA_DPMS_TM"/>
</dbReference>
<comment type="subcellular location">
    <subcellularLocation>
        <location evidence="1">Membrane</location>
        <topology evidence="1">Multi-pass membrane protein</topology>
    </subcellularLocation>
</comment>
<keyword evidence="5 6" id="KW-0472">Membrane</keyword>
<gene>
    <name evidence="8" type="ORF">P3W55_23745</name>
</gene>
<dbReference type="Pfam" id="PF04138">
    <property type="entry name" value="GtrA_DPMS_TM"/>
    <property type="match status" value="1"/>
</dbReference>
<evidence type="ECO:0000313" key="8">
    <source>
        <dbReference type="EMBL" id="MDF3844738.1"/>
    </source>
</evidence>
<evidence type="ECO:0000259" key="7">
    <source>
        <dbReference type="Pfam" id="PF04138"/>
    </source>
</evidence>
<dbReference type="GO" id="GO:0005886">
    <property type="term" value="C:plasma membrane"/>
    <property type="evidence" value="ECO:0007669"/>
    <property type="project" value="TreeGrafter"/>
</dbReference>
<feature type="transmembrane region" description="Helical" evidence="6">
    <location>
        <begin position="85"/>
        <end position="107"/>
    </location>
</feature>
<sequence length="142" mass="16325">MERPMVVDKLQGSVVSGEFVRYFLASVVAFFADYSLFWICLRVFNLGWALSASFGFILGVFLSYVLSIFWVFRSRRFEDNYAREFLSFFVVGVLGLLLTQAVLWLGIYKLEISAEFARLVAAGSTFVFNFVARKIFLFMRAV</sequence>
<dbReference type="RefSeq" id="WP_276215670.1">
    <property type="nucleotide sequence ID" value="NZ_JARJLR010000401.1"/>
</dbReference>
<dbReference type="GO" id="GO:0000271">
    <property type="term" value="P:polysaccharide biosynthetic process"/>
    <property type="evidence" value="ECO:0007669"/>
    <property type="project" value="InterPro"/>
</dbReference>
<feature type="domain" description="GtrA/DPMS transmembrane" evidence="7">
    <location>
        <begin position="21"/>
        <end position="138"/>
    </location>
</feature>
<dbReference type="PANTHER" id="PTHR38459:SF1">
    <property type="entry name" value="PROPHAGE BACTOPRENOL-LINKED GLUCOSE TRANSLOCASE HOMOLOG"/>
    <property type="match status" value="1"/>
</dbReference>
<dbReference type="AlphaFoldDB" id="A0AAW6PB27"/>
<organism evidence="8 9">
    <name type="scientific">Pseudomonas citronellolis</name>
    <dbReference type="NCBI Taxonomy" id="53408"/>
    <lineage>
        <taxon>Bacteria</taxon>
        <taxon>Pseudomonadati</taxon>
        <taxon>Pseudomonadota</taxon>
        <taxon>Gammaproteobacteria</taxon>
        <taxon>Pseudomonadales</taxon>
        <taxon>Pseudomonadaceae</taxon>
        <taxon>Pseudomonas</taxon>
    </lineage>
</organism>
<evidence type="ECO:0000256" key="4">
    <source>
        <dbReference type="ARBA" id="ARBA00022989"/>
    </source>
</evidence>
<feature type="transmembrane region" description="Helical" evidence="6">
    <location>
        <begin position="20"/>
        <end position="41"/>
    </location>
</feature>
<comment type="caution">
    <text evidence="8">The sequence shown here is derived from an EMBL/GenBank/DDBJ whole genome shotgun (WGS) entry which is preliminary data.</text>
</comment>
<dbReference type="InterPro" id="IPR051401">
    <property type="entry name" value="GtrA_CellWall_Glycosyl"/>
</dbReference>
<proteinExistence type="inferred from homology"/>
<dbReference type="Proteomes" id="UP001220662">
    <property type="component" value="Unassembled WGS sequence"/>
</dbReference>
<evidence type="ECO:0000256" key="2">
    <source>
        <dbReference type="ARBA" id="ARBA00009399"/>
    </source>
</evidence>